<dbReference type="PANTHER" id="PTHR47197:SF3">
    <property type="entry name" value="DIHYDRO-HEME D1 DEHYDROGENASE"/>
    <property type="match status" value="1"/>
</dbReference>
<feature type="region of interest" description="Disordered" evidence="5">
    <location>
        <begin position="889"/>
        <end position="919"/>
    </location>
</feature>
<dbReference type="GO" id="GO:0009055">
    <property type="term" value="F:electron transfer activity"/>
    <property type="evidence" value="ECO:0007669"/>
    <property type="project" value="InterPro"/>
</dbReference>
<evidence type="ECO:0000256" key="6">
    <source>
        <dbReference type="SAM" id="SignalP"/>
    </source>
</evidence>
<dbReference type="AlphaFoldDB" id="A0A2S9YMM8"/>
<dbReference type="InterPro" id="IPR015943">
    <property type="entry name" value="WD40/YVTN_repeat-like_dom_sf"/>
</dbReference>
<dbReference type="InterPro" id="IPR011044">
    <property type="entry name" value="Quino_amine_DH_bsu"/>
</dbReference>
<evidence type="ECO:0000259" key="7">
    <source>
        <dbReference type="PROSITE" id="PS51007"/>
    </source>
</evidence>
<feature type="signal peptide" evidence="6">
    <location>
        <begin position="1"/>
        <end position="26"/>
    </location>
</feature>
<reference evidence="8 9" key="1">
    <citation type="submission" date="2018-03" db="EMBL/GenBank/DDBJ databases">
        <title>Draft Genome Sequences of the Obligatory Marine Myxobacteria Enhygromyxa salina SWB007.</title>
        <authorList>
            <person name="Poehlein A."/>
            <person name="Moghaddam J.A."/>
            <person name="Harms H."/>
            <person name="Alanjari M."/>
            <person name="Koenig G.M."/>
            <person name="Daniel R."/>
            <person name="Schaeberle T.F."/>
        </authorList>
    </citation>
    <scope>NUCLEOTIDE SEQUENCE [LARGE SCALE GENOMIC DNA]</scope>
    <source>
        <strain evidence="8 9">SWB007</strain>
    </source>
</reference>
<keyword evidence="3 4" id="KW-0408">Iron</keyword>
<gene>
    <name evidence="8" type="ORF">ENSA7_40190</name>
</gene>
<dbReference type="Gene3D" id="2.130.10.10">
    <property type="entry name" value="YVTN repeat-like/Quinoprotein amine dehydrogenase"/>
    <property type="match status" value="2"/>
</dbReference>
<keyword evidence="6" id="KW-0732">Signal</keyword>
<dbReference type="Gene3D" id="1.10.760.10">
    <property type="entry name" value="Cytochrome c-like domain"/>
    <property type="match status" value="1"/>
</dbReference>
<sequence length="919" mass="99499">MVHHRLLFPILSAALIFGATTTVARAAPPAFTAFESGQVRPMALSPNGKRLYVVNTPDNRLEIYKVRKHGLQHEASVPVGLEPVAVAVRSNNEVWVVNHLSDSVSVVSVNGAVPHVNRTLYVGDEPNDIVFAGPGGSRAFISAAHRGQNAPFDPQLTTPGVGRADVWVFDANNLGGGPGGTPLSIINLFSDVPRALAVDASGNKVYAAALNSGNQTALVPLAVIPDTGESDGGIPLPNVNHAGVPEPDMSLIVKYDGVHWVDELGRTWDDKIRFNLPDKDVFVIDANAATPELLPGDDGFFAHVGTTLFNMIVNPVSGKVYVTNTEARNHVRFEGLGIFADTTVRGHNVDNRITVLDSDGAHPRLLNKHIDYDNCCGPIGSPEAQLSVSQPLGMAITSDGEVLYTAVLGNDKVAVYYTAELEDDMFYPDAVDQVPVSGGGPTGVVLDEANDRLYVLTRFDNGISIVDTDLMEEVDHLTMHNPEPDSIVVGRRMLYDAALTSSNGDQSCASCHIFGDKDDLAWDLGDPDGDVTPTPSNIKDFLGVGDVDFHPMKGPMTTQSLRGLDNHGPMHWRGDRNGEHLGPSAQPNGGAFNEAAAFNTFNVAFPGLVGRDEQLTPAQMQAFTDFQLQVMYPPNPIRALDNTLNAEQQEGEHFFNNNLSFNNFVDNKDFTCADCHVIDPLGNAEYGIERPGFFGGDGQIVTAEFSQTFKIPHLRNLYTKVGAFGYPDDDFFFNRPGLPFYDTSHQGDQIRSYGFTHDGSKDSPMRFFNAFALTPDGFMEFEKMRKVAEFVYAMDSNLKPIVGQQVTLTKHNLGTVWGQINLFTQRAEAGDCELIAKTRLGPVELGLYYDGSSYTTSFWALPDIGQLAVLFLAKATPVTFTCVPPGSGERLGIDRDGDGHRDGDELIAGSDPADAFDTP</sequence>
<protein>
    <submittedName>
        <fullName evidence="8">6-phosphogluconolactonase</fullName>
    </submittedName>
</protein>
<dbReference type="InterPro" id="IPR009056">
    <property type="entry name" value="Cyt_c-like_dom"/>
</dbReference>
<comment type="caution">
    <text evidence="8">The sequence shown here is derived from an EMBL/GenBank/DDBJ whole genome shotgun (WGS) entry which is preliminary data.</text>
</comment>
<keyword evidence="1 4" id="KW-0349">Heme</keyword>
<organism evidence="8 9">
    <name type="scientific">Enhygromyxa salina</name>
    <dbReference type="NCBI Taxonomy" id="215803"/>
    <lineage>
        <taxon>Bacteria</taxon>
        <taxon>Pseudomonadati</taxon>
        <taxon>Myxococcota</taxon>
        <taxon>Polyangia</taxon>
        <taxon>Nannocystales</taxon>
        <taxon>Nannocystaceae</taxon>
        <taxon>Enhygromyxa</taxon>
    </lineage>
</organism>
<evidence type="ECO:0000256" key="2">
    <source>
        <dbReference type="ARBA" id="ARBA00022723"/>
    </source>
</evidence>
<dbReference type="GO" id="GO:0020037">
    <property type="term" value="F:heme binding"/>
    <property type="evidence" value="ECO:0007669"/>
    <property type="project" value="InterPro"/>
</dbReference>
<dbReference type="Proteomes" id="UP000238823">
    <property type="component" value="Unassembled WGS sequence"/>
</dbReference>
<keyword evidence="2 4" id="KW-0479">Metal-binding</keyword>
<evidence type="ECO:0000256" key="4">
    <source>
        <dbReference type="PROSITE-ProRule" id="PRU00433"/>
    </source>
</evidence>
<feature type="compositionally biased region" description="Basic and acidic residues" evidence="5">
    <location>
        <begin position="891"/>
        <end position="904"/>
    </location>
</feature>
<dbReference type="GO" id="GO:0046872">
    <property type="term" value="F:metal ion binding"/>
    <property type="evidence" value="ECO:0007669"/>
    <property type="project" value="UniProtKB-KW"/>
</dbReference>
<proteinExistence type="predicted"/>
<evidence type="ECO:0000313" key="8">
    <source>
        <dbReference type="EMBL" id="PRQ06342.1"/>
    </source>
</evidence>
<dbReference type="InterPro" id="IPR036909">
    <property type="entry name" value="Cyt_c-like_dom_sf"/>
</dbReference>
<dbReference type="SUPFAM" id="SSF46626">
    <property type="entry name" value="Cytochrome c"/>
    <property type="match status" value="1"/>
</dbReference>
<dbReference type="PANTHER" id="PTHR47197">
    <property type="entry name" value="PROTEIN NIRF"/>
    <property type="match status" value="1"/>
</dbReference>
<dbReference type="PROSITE" id="PS51007">
    <property type="entry name" value="CYTC"/>
    <property type="match status" value="1"/>
</dbReference>
<evidence type="ECO:0000256" key="3">
    <source>
        <dbReference type="ARBA" id="ARBA00023004"/>
    </source>
</evidence>
<evidence type="ECO:0000256" key="1">
    <source>
        <dbReference type="ARBA" id="ARBA00022617"/>
    </source>
</evidence>
<evidence type="ECO:0000313" key="9">
    <source>
        <dbReference type="Proteomes" id="UP000238823"/>
    </source>
</evidence>
<name>A0A2S9YMM8_9BACT</name>
<accession>A0A2S9YMM8</accession>
<feature type="chain" id="PRO_5015759943" evidence="6">
    <location>
        <begin position="27"/>
        <end position="919"/>
    </location>
</feature>
<feature type="domain" description="Cytochrome c" evidence="7">
    <location>
        <begin position="646"/>
        <end position="795"/>
    </location>
</feature>
<dbReference type="EMBL" id="PVNL01000077">
    <property type="protein sequence ID" value="PRQ06342.1"/>
    <property type="molecule type" value="Genomic_DNA"/>
</dbReference>
<evidence type="ECO:0000256" key="5">
    <source>
        <dbReference type="SAM" id="MobiDB-lite"/>
    </source>
</evidence>
<dbReference type="SUPFAM" id="SSF50969">
    <property type="entry name" value="YVTN repeat-like/Quinoprotein amine dehydrogenase"/>
    <property type="match status" value="1"/>
</dbReference>
<dbReference type="InterPro" id="IPR051200">
    <property type="entry name" value="Host-pathogen_enzymatic-act"/>
</dbReference>